<organism evidence="1">
    <name type="scientific">viral metagenome</name>
    <dbReference type="NCBI Taxonomy" id="1070528"/>
    <lineage>
        <taxon>unclassified sequences</taxon>
        <taxon>metagenomes</taxon>
        <taxon>organismal metagenomes</taxon>
    </lineage>
</organism>
<reference evidence="1" key="1">
    <citation type="submission" date="2020-03" db="EMBL/GenBank/DDBJ databases">
        <title>The deep terrestrial virosphere.</title>
        <authorList>
            <person name="Holmfeldt K."/>
            <person name="Nilsson E."/>
            <person name="Simone D."/>
            <person name="Lopez-Fernandez M."/>
            <person name="Wu X."/>
            <person name="de Brujin I."/>
            <person name="Lundin D."/>
            <person name="Andersson A."/>
            <person name="Bertilsson S."/>
            <person name="Dopson M."/>
        </authorList>
    </citation>
    <scope>NUCLEOTIDE SEQUENCE</scope>
    <source>
        <strain evidence="1">MM415B03210</strain>
    </source>
</reference>
<name>A0A6M3LFT4_9ZZZZ</name>
<dbReference type="AlphaFoldDB" id="A0A6M3LFT4"/>
<gene>
    <name evidence="1" type="ORF">MM415B03210_0001</name>
</gene>
<protein>
    <submittedName>
        <fullName evidence="1">Uncharacterized protein</fullName>
    </submittedName>
</protein>
<evidence type="ECO:0000313" key="1">
    <source>
        <dbReference type="EMBL" id="QJA92001.1"/>
    </source>
</evidence>
<accession>A0A6M3LFT4</accession>
<proteinExistence type="predicted"/>
<sequence>MEVTDHDILDLVRVTVAALGHSDTPVTLGKNVIYIGSTRVEISLIKDCSCNAKNFVSLIKNKL</sequence>
<dbReference type="EMBL" id="MT143030">
    <property type="protein sequence ID" value="QJA92001.1"/>
    <property type="molecule type" value="Genomic_DNA"/>
</dbReference>